<evidence type="ECO:0000256" key="2">
    <source>
        <dbReference type="ARBA" id="ARBA00022737"/>
    </source>
</evidence>
<dbReference type="GO" id="GO:0000027">
    <property type="term" value="P:ribosomal large subunit assembly"/>
    <property type="evidence" value="ECO:0007669"/>
    <property type="project" value="TreeGrafter"/>
</dbReference>
<proteinExistence type="predicted"/>
<reference evidence="4 5" key="1">
    <citation type="journal article" date="2023" name="BMC Biol.">
        <title>The compact genome of the sponge Oopsacas minuta (Hexactinellida) is lacking key metazoan core genes.</title>
        <authorList>
            <person name="Santini S."/>
            <person name="Schenkelaars Q."/>
            <person name="Jourda C."/>
            <person name="Duchesne M."/>
            <person name="Belahbib H."/>
            <person name="Rocher C."/>
            <person name="Selva M."/>
            <person name="Riesgo A."/>
            <person name="Vervoort M."/>
            <person name="Leys S.P."/>
            <person name="Kodjabachian L."/>
            <person name="Le Bivic A."/>
            <person name="Borchiellini C."/>
            <person name="Claverie J.M."/>
            <person name="Renard E."/>
        </authorList>
    </citation>
    <scope>NUCLEOTIDE SEQUENCE [LARGE SCALE GENOMIC DNA]</scope>
    <source>
        <strain evidence="4">SPO-2</strain>
    </source>
</reference>
<evidence type="ECO:0000256" key="3">
    <source>
        <dbReference type="PROSITE-ProRule" id="PRU00221"/>
    </source>
</evidence>
<dbReference type="PROSITE" id="PS50294">
    <property type="entry name" value="WD_REPEATS_REGION"/>
    <property type="match status" value="1"/>
</dbReference>
<dbReference type="GO" id="GO:0005730">
    <property type="term" value="C:nucleolus"/>
    <property type="evidence" value="ECO:0007669"/>
    <property type="project" value="TreeGrafter"/>
</dbReference>
<dbReference type="InterPro" id="IPR036322">
    <property type="entry name" value="WD40_repeat_dom_sf"/>
</dbReference>
<sequence length="496" mass="55665">MSSNKHTDPEPEYMSNGTGGLQEVQIYNFRDFPNLITDSIAGYGRGFLGNSLNEHQIMTCQINDEEEVPNHRMSVLYQPTFISNASFESLTSPSKLDQSMGGRFCSLKSNEFEPDRIFSAIPPKTKIIYPTLQVPEETEIAEIKFELNSIMSQQNKTLSIVETIREEVSRNTHKHITSENDFNQIQLLKELNDKIVQMHQDMSRLVHNHQQGFDELSRRLSHVEETVSLRRRPSRSKSKPENVVEEPWEKPCFTCIGTFSGHDTSVTCLVSHQNHLMSGSSSGEIRVWDTTVLKCVMHATFTSDPISCMALSQELLFVANEACSIFLVDLSTMKIVSLQEEAHRGGIFAMSIVDNYLFTSSLECIKVWNIEKFQISFEHTISGLSHNVRALHYDSCQNILYSGAHNSVHGWSTTSPFHLGGKFESKKLGTIFSITSIEECLFVGTYNQSIHVVNKNTFQTIKILQSHIGCISALITGPGEACVISGSLDASVVVCY</sequence>
<dbReference type="PANTHER" id="PTHR19848:SF6">
    <property type="entry name" value="E3 UBIQUITIN-PROTEIN LIGASE TRAF7"/>
    <property type="match status" value="1"/>
</dbReference>
<evidence type="ECO:0000313" key="4">
    <source>
        <dbReference type="EMBL" id="KAI6657530.1"/>
    </source>
</evidence>
<dbReference type="PANTHER" id="PTHR19848">
    <property type="entry name" value="WD40 REPEAT PROTEIN"/>
    <property type="match status" value="1"/>
</dbReference>
<dbReference type="Pfam" id="PF00400">
    <property type="entry name" value="WD40"/>
    <property type="match status" value="1"/>
</dbReference>
<keyword evidence="1 3" id="KW-0853">WD repeat</keyword>
<organism evidence="4 5">
    <name type="scientific">Oopsacas minuta</name>
    <dbReference type="NCBI Taxonomy" id="111878"/>
    <lineage>
        <taxon>Eukaryota</taxon>
        <taxon>Metazoa</taxon>
        <taxon>Porifera</taxon>
        <taxon>Hexactinellida</taxon>
        <taxon>Hexasterophora</taxon>
        <taxon>Lyssacinosida</taxon>
        <taxon>Leucopsacidae</taxon>
        <taxon>Oopsacas</taxon>
    </lineage>
</organism>
<gene>
    <name evidence="4" type="ORF">LOD99_274</name>
</gene>
<dbReference type="InterPro" id="IPR001680">
    <property type="entry name" value="WD40_rpt"/>
</dbReference>
<dbReference type="Gene3D" id="2.130.10.10">
    <property type="entry name" value="YVTN repeat-like/Quinoprotein amine dehydrogenase"/>
    <property type="match status" value="1"/>
</dbReference>
<evidence type="ECO:0000313" key="5">
    <source>
        <dbReference type="Proteomes" id="UP001165289"/>
    </source>
</evidence>
<dbReference type="Proteomes" id="UP001165289">
    <property type="component" value="Unassembled WGS sequence"/>
</dbReference>
<dbReference type="PROSITE" id="PS50082">
    <property type="entry name" value="WD_REPEATS_2"/>
    <property type="match status" value="1"/>
</dbReference>
<evidence type="ECO:0000256" key="1">
    <source>
        <dbReference type="ARBA" id="ARBA00022574"/>
    </source>
</evidence>
<dbReference type="SUPFAM" id="SSF50978">
    <property type="entry name" value="WD40 repeat-like"/>
    <property type="match status" value="1"/>
</dbReference>
<keyword evidence="2" id="KW-0677">Repeat</keyword>
<keyword evidence="5" id="KW-1185">Reference proteome</keyword>
<feature type="repeat" description="WD" evidence="3">
    <location>
        <begin position="259"/>
        <end position="289"/>
    </location>
</feature>
<dbReference type="EMBL" id="JAKMXF010000111">
    <property type="protein sequence ID" value="KAI6657530.1"/>
    <property type="molecule type" value="Genomic_DNA"/>
</dbReference>
<dbReference type="SMART" id="SM00320">
    <property type="entry name" value="WD40"/>
    <property type="match status" value="5"/>
</dbReference>
<comment type="caution">
    <text evidence="4">The sequence shown here is derived from an EMBL/GenBank/DDBJ whole genome shotgun (WGS) entry which is preliminary data.</text>
</comment>
<name>A0AAV7K944_9METZ</name>
<dbReference type="InterPro" id="IPR015943">
    <property type="entry name" value="WD40/YVTN_repeat-like_dom_sf"/>
</dbReference>
<accession>A0AAV7K944</accession>
<dbReference type="GO" id="GO:0007219">
    <property type="term" value="P:Notch signaling pathway"/>
    <property type="evidence" value="ECO:0007669"/>
    <property type="project" value="TreeGrafter"/>
</dbReference>
<protein>
    <submittedName>
        <fullName evidence="4">E3 ubiquitin-protein ligase TRAF7-like</fullName>
    </submittedName>
</protein>
<dbReference type="AlphaFoldDB" id="A0AAV7K944"/>